<evidence type="ECO:0008006" key="5">
    <source>
        <dbReference type="Google" id="ProtNLM"/>
    </source>
</evidence>
<dbReference type="InterPro" id="IPR051058">
    <property type="entry name" value="GDSL_Est/Lipase"/>
</dbReference>
<dbReference type="AlphaFoldDB" id="A0A2S5BI16"/>
<dbReference type="PANTHER" id="PTHR45648:SF22">
    <property type="entry name" value="GDSL LIPASE_ACYLHYDROLASE FAMILY PROTEIN (AFU_ORTHOLOGUE AFUA_4G14700)"/>
    <property type="match status" value="1"/>
</dbReference>
<evidence type="ECO:0000256" key="2">
    <source>
        <dbReference type="SAM" id="SignalP"/>
    </source>
</evidence>
<dbReference type="GO" id="GO:0016787">
    <property type="term" value="F:hydrolase activity"/>
    <property type="evidence" value="ECO:0007669"/>
    <property type="project" value="UniProtKB-KW"/>
</dbReference>
<dbReference type="PANTHER" id="PTHR45648">
    <property type="entry name" value="GDSL LIPASE/ACYLHYDROLASE FAMILY PROTEIN (AFU_ORTHOLOGUE AFUA_4G14700)"/>
    <property type="match status" value="1"/>
</dbReference>
<reference evidence="3 4" key="1">
    <citation type="journal article" date="2018" name="Front. Microbiol.">
        <title>Prospects for Fungal Bioremediation of Acidic Radioactive Waste Sites: Characterization and Genome Sequence of Rhodotorula taiwanensis MD1149.</title>
        <authorList>
            <person name="Tkavc R."/>
            <person name="Matrosova V.Y."/>
            <person name="Grichenko O.E."/>
            <person name="Gostincar C."/>
            <person name="Volpe R.P."/>
            <person name="Klimenkova P."/>
            <person name="Gaidamakova E.K."/>
            <person name="Zhou C.E."/>
            <person name="Stewart B.J."/>
            <person name="Lyman M.G."/>
            <person name="Malfatti S.A."/>
            <person name="Rubinfeld B."/>
            <person name="Courtot M."/>
            <person name="Singh J."/>
            <person name="Dalgard C.L."/>
            <person name="Hamilton T."/>
            <person name="Frey K.G."/>
            <person name="Gunde-Cimerman N."/>
            <person name="Dugan L."/>
            <person name="Daly M.J."/>
        </authorList>
    </citation>
    <scope>NUCLEOTIDE SEQUENCE [LARGE SCALE GENOMIC DNA]</scope>
    <source>
        <strain evidence="3 4">MD1149</strain>
    </source>
</reference>
<dbReference type="Gene3D" id="3.40.50.1110">
    <property type="entry name" value="SGNH hydrolase"/>
    <property type="match status" value="1"/>
</dbReference>
<keyword evidence="2" id="KW-0732">Signal</keyword>
<dbReference type="InterPro" id="IPR036514">
    <property type="entry name" value="SGNH_hydro_sf"/>
</dbReference>
<accession>A0A2S5BI16</accession>
<feature type="signal peptide" evidence="2">
    <location>
        <begin position="1"/>
        <end position="20"/>
    </location>
</feature>
<evidence type="ECO:0000256" key="1">
    <source>
        <dbReference type="ARBA" id="ARBA00022801"/>
    </source>
</evidence>
<dbReference type="EMBL" id="PJQD01000005">
    <property type="protein sequence ID" value="POY76407.1"/>
    <property type="molecule type" value="Genomic_DNA"/>
</dbReference>
<keyword evidence="4" id="KW-1185">Reference proteome</keyword>
<evidence type="ECO:0000313" key="3">
    <source>
        <dbReference type="EMBL" id="POY76407.1"/>
    </source>
</evidence>
<evidence type="ECO:0000313" key="4">
    <source>
        <dbReference type="Proteomes" id="UP000237144"/>
    </source>
</evidence>
<feature type="chain" id="PRO_5015553579" description="Triacylglycerol lipase" evidence="2">
    <location>
        <begin position="21"/>
        <end position="415"/>
    </location>
</feature>
<sequence>MSRLAGTAVFTLVLLHLVVAAPLAVEAASTGARLRNVDSAAGFAQGVTLERRATASSTSSGSTQQSAQDLLSMVVAAIGRLTGTTTNKAAGLSTKQRVSYSTLVAFGASYTDNAHWRSNANSGSLRNYAPWSTWGGRYSNGPVAVEYMVDPTVSPALPQNAYGGSVIQNGLDGTGASWPCSKDQVRAWVALVRSVRQPLTCLNMQVATYLADVSSGAVAATSGRTLLYFNTGINPVLAIFGNMLKGGSSAKAIAYAQAAVSNNVAALATSIRSLNTAPKSTGRDYLIVGIPQMDLVPVASGSIPSSYSTQQRQAALGQIQALTNQYNAELAAFAQAFQNEVTTGKVYWFDLAALWQSLTNSPASYGITQGTKTCVSGSGMCQNPSQYLYMDSLHPVTTVHKLWAQQMNALVAGSS</sequence>
<organism evidence="3 4">
    <name type="scientific">Rhodotorula taiwanensis</name>
    <dbReference type="NCBI Taxonomy" id="741276"/>
    <lineage>
        <taxon>Eukaryota</taxon>
        <taxon>Fungi</taxon>
        <taxon>Dikarya</taxon>
        <taxon>Basidiomycota</taxon>
        <taxon>Pucciniomycotina</taxon>
        <taxon>Microbotryomycetes</taxon>
        <taxon>Sporidiobolales</taxon>
        <taxon>Sporidiobolaceae</taxon>
        <taxon>Rhodotorula</taxon>
    </lineage>
</organism>
<keyword evidence="1" id="KW-0378">Hydrolase</keyword>
<gene>
    <name evidence="3" type="ORF">BMF94_0605</name>
</gene>
<proteinExistence type="predicted"/>
<comment type="caution">
    <text evidence="3">The sequence shown here is derived from an EMBL/GenBank/DDBJ whole genome shotgun (WGS) entry which is preliminary data.</text>
</comment>
<protein>
    <recommendedName>
        <fullName evidence="5">Triacylglycerol lipase</fullName>
    </recommendedName>
</protein>
<name>A0A2S5BI16_9BASI</name>
<dbReference type="OrthoDB" id="1600564at2759"/>
<dbReference type="STRING" id="741276.A0A2S5BI16"/>
<dbReference type="Proteomes" id="UP000237144">
    <property type="component" value="Unassembled WGS sequence"/>
</dbReference>